<keyword evidence="2" id="KW-1185">Reference proteome</keyword>
<dbReference type="EMBL" id="CP014691">
    <property type="protein sequence ID" value="AQS86897.1"/>
    <property type="molecule type" value="Genomic_DNA"/>
</dbReference>
<dbReference type="AlphaFoldDB" id="A0A1U9KM78"/>
<dbReference type="KEGG" id="nch:A0U93_01855"/>
<organism evidence="1 2">
    <name type="scientific">Neoasaia chiangmaiensis</name>
    <dbReference type="NCBI Taxonomy" id="320497"/>
    <lineage>
        <taxon>Bacteria</taxon>
        <taxon>Pseudomonadati</taxon>
        <taxon>Pseudomonadota</taxon>
        <taxon>Alphaproteobacteria</taxon>
        <taxon>Acetobacterales</taxon>
        <taxon>Acetobacteraceae</taxon>
        <taxon>Neoasaia</taxon>
    </lineage>
</organism>
<evidence type="ECO:0000313" key="2">
    <source>
        <dbReference type="Proteomes" id="UP000188604"/>
    </source>
</evidence>
<protein>
    <submittedName>
        <fullName evidence="1">Uncharacterized protein</fullName>
    </submittedName>
</protein>
<sequence>MGRMPGQSDATCVRQQMKYGNGATNGPLPFDGAASRCMRMDLGSPLTASGSHYLPLDLRSDPALQAMAENPAINEAGYPYIPRDSNTPQAGARW</sequence>
<proteinExistence type="predicted"/>
<name>A0A1U9KM78_9PROT</name>
<evidence type="ECO:0000313" key="1">
    <source>
        <dbReference type="EMBL" id="AQS86897.1"/>
    </source>
</evidence>
<reference evidence="1 2" key="1">
    <citation type="submission" date="2016-03" db="EMBL/GenBank/DDBJ databases">
        <title>Acetic acid bacteria sequencing.</title>
        <authorList>
            <person name="Brandt J."/>
            <person name="Jakob F."/>
            <person name="Vogel R.F."/>
        </authorList>
    </citation>
    <scope>NUCLEOTIDE SEQUENCE [LARGE SCALE GENOMIC DNA]</scope>
    <source>
        <strain evidence="1 2">NBRC 101099</strain>
    </source>
</reference>
<dbReference type="STRING" id="320497.A0U93_01855"/>
<dbReference type="Proteomes" id="UP000188604">
    <property type="component" value="Chromosome"/>
</dbReference>
<accession>A0A1U9KM78</accession>
<gene>
    <name evidence="1" type="ORF">A0U93_01855</name>
</gene>